<keyword evidence="5" id="KW-0411">Iron-sulfur</keyword>
<name>W9GUS8_9PROT</name>
<dbReference type="GO" id="GO:0016491">
    <property type="term" value="F:oxidoreductase activity"/>
    <property type="evidence" value="ECO:0007669"/>
    <property type="project" value="UniProtKB-KW"/>
</dbReference>
<dbReference type="GO" id="GO:0051537">
    <property type="term" value="F:2 iron, 2 sulfur cluster binding"/>
    <property type="evidence" value="ECO:0007669"/>
    <property type="project" value="UniProtKB-KW"/>
</dbReference>
<accession>W9GUS8</accession>
<evidence type="ECO:0000313" key="9">
    <source>
        <dbReference type="Proteomes" id="UP000019486"/>
    </source>
</evidence>
<evidence type="ECO:0000313" key="8">
    <source>
        <dbReference type="EMBL" id="EWY37564.1"/>
    </source>
</evidence>
<evidence type="ECO:0000256" key="3">
    <source>
        <dbReference type="ARBA" id="ARBA00023002"/>
    </source>
</evidence>
<dbReference type="Proteomes" id="UP000019486">
    <property type="component" value="Unassembled WGS sequence"/>
</dbReference>
<dbReference type="PANTHER" id="PTHR21266:SF59">
    <property type="entry name" value="BLR4922 PROTEIN"/>
    <property type="match status" value="1"/>
</dbReference>
<dbReference type="SUPFAM" id="SSF55961">
    <property type="entry name" value="Bet v1-like"/>
    <property type="match status" value="1"/>
</dbReference>
<dbReference type="RefSeq" id="WP_037458690.1">
    <property type="nucleotide sequence ID" value="NZ_AVFL01000025.1"/>
</dbReference>
<feature type="region of interest" description="Disordered" evidence="6">
    <location>
        <begin position="335"/>
        <end position="355"/>
    </location>
</feature>
<dbReference type="OrthoDB" id="9800776at2"/>
<dbReference type="InterPro" id="IPR044043">
    <property type="entry name" value="VanA_C_cat"/>
</dbReference>
<dbReference type="AlphaFoldDB" id="W9GUS8"/>
<evidence type="ECO:0000259" key="7">
    <source>
        <dbReference type="PROSITE" id="PS51296"/>
    </source>
</evidence>
<dbReference type="CDD" id="cd03469">
    <property type="entry name" value="Rieske_RO_Alpha_N"/>
    <property type="match status" value="1"/>
</dbReference>
<keyword evidence="3" id="KW-0560">Oxidoreductase</keyword>
<sequence>MLTSRQKTLRKFWYAVMPVHRLNDGPKPFKLMGEDIVLFLDAEGKPAALKDRCCHRTAKLSKGWCDAGRIVCGYHGWTYDREGKVVRIPQAGNDDLKTRFATPSYHCQERYGYAWVALDQPIAPIFDIPEDGDPSFRRIFQFYDQWRTSPLRLMENSFDNAHFSFVHKATFGQIDKPRPQRYELVETDYGFYAASTVEVLNPPEAHRVTGDTSPVTTRKMANHWYMPFSRRMDMEYPSGLRHIIINCATPIDDGNIQLVQLLYRNDTEKDCATQTLIDWDGKITMEDKEVLESTDPDACVDLSRKAEAHMASDQPGMIMRRRLLALLREHGEEEIFNSPPADAPSANQSSNIAAL</sequence>
<keyword evidence="4" id="KW-0408">Iron</keyword>
<proteinExistence type="predicted"/>
<dbReference type="EMBL" id="AVFL01000025">
    <property type="protein sequence ID" value="EWY37564.1"/>
    <property type="molecule type" value="Genomic_DNA"/>
</dbReference>
<evidence type="ECO:0000256" key="2">
    <source>
        <dbReference type="ARBA" id="ARBA00022723"/>
    </source>
</evidence>
<organism evidence="8 9">
    <name type="scientific">Skermanella stibiiresistens SB22</name>
    <dbReference type="NCBI Taxonomy" id="1385369"/>
    <lineage>
        <taxon>Bacteria</taxon>
        <taxon>Pseudomonadati</taxon>
        <taxon>Pseudomonadota</taxon>
        <taxon>Alphaproteobacteria</taxon>
        <taxon>Rhodospirillales</taxon>
        <taxon>Azospirillaceae</taxon>
        <taxon>Skermanella</taxon>
    </lineage>
</organism>
<dbReference type="Gene3D" id="2.102.10.10">
    <property type="entry name" value="Rieske [2Fe-2S] iron-sulphur domain"/>
    <property type="match status" value="1"/>
</dbReference>
<dbReference type="Pfam" id="PF00355">
    <property type="entry name" value="Rieske"/>
    <property type="match status" value="1"/>
</dbReference>
<keyword evidence="1" id="KW-0001">2Fe-2S</keyword>
<dbReference type="InterPro" id="IPR036922">
    <property type="entry name" value="Rieske_2Fe-2S_sf"/>
</dbReference>
<dbReference type="Pfam" id="PF19112">
    <property type="entry name" value="VanA_C"/>
    <property type="match status" value="1"/>
</dbReference>
<dbReference type="PANTHER" id="PTHR21266">
    <property type="entry name" value="IRON-SULFUR DOMAIN CONTAINING PROTEIN"/>
    <property type="match status" value="1"/>
</dbReference>
<keyword evidence="9" id="KW-1185">Reference proteome</keyword>
<evidence type="ECO:0000256" key="1">
    <source>
        <dbReference type="ARBA" id="ARBA00022714"/>
    </source>
</evidence>
<feature type="domain" description="Rieske" evidence="7">
    <location>
        <begin position="13"/>
        <end position="116"/>
    </location>
</feature>
<comment type="caution">
    <text evidence="8">The sequence shown here is derived from an EMBL/GenBank/DDBJ whole genome shotgun (WGS) entry which is preliminary data.</text>
</comment>
<dbReference type="SUPFAM" id="SSF50022">
    <property type="entry name" value="ISP domain"/>
    <property type="match status" value="1"/>
</dbReference>
<protein>
    <submittedName>
        <fullName evidence="8">Rieske (2Fe-2S) protein</fullName>
    </submittedName>
</protein>
<evidence type="ECO:0000256" key="6">
    <source>
        <dbReference type="SAM" id="MobiDB-lite"/>
    </source>
</evidence>
<gene>
    <name evidence="8" type="ORF">N825_17185</name>
</gene>
<dbReference type="PATRIC" id="fig|1385369.3.peg.5416"/>
<dbReference type="STRING" id="1385369.N825_17185"/>
<dbReference type="GO" id="GO:0046872">
    <property type="term" value="F:metal ion binding"/>
    <property type="evidence" value="ECO:0007669"/>
    <property type="project" value="UniProtKB-KW"/>
</dbReference>
<feature type="compositionally biased region" description="Polar residues" evidence="6">
    <location>
        <begin position="345"/>
        <end position="355"/>
    </location>
</feature>
<evidence type="ECO:0000256" key="5">
    <source>
        <dbReference type="ARBA" id="ARBA00023014"/>
    </source>
</evidence>
<evidence type="ECO:0000256" key="4">
    <source>
        <dbReference type="ARBA" id="ARBA00023004"/>
    </source>
</evidence>
<dbReference type="InterPro" id="IPR017941">
    <property type="entry name" value="Rieske_2Fe-2S"/>
</dbReference>
<keyword evidence="2" id="KW-0479">Metal-binding</keyword>
<dbReference type="PROSITE" id="PS51296">
    <property type="entry name" value="RIESKE"/>
    <property type="match status" value="1"/>
</dbReference>
<reference evidence="8 9" key="1">
    <citation type="submission" date="2013-08" db="EMBL/GenBank/DDBJ databases">
        <title>The genome sequence of Skermanella stibiiresistens.</title>
        <authorList>
            <person name="Zhu W."/>
            <person name="Wang G."/>
        </authorList>
    </citation>
    <scope>NUCLEOTIDE SEQUENCE [LARGE SCALE GENOMIC DNA]</scope>
    <source>
        <strain evidence="8 9">SB22</strain>
    </source>
</reference>
<dbReference type="Gene3D" id="3.90.380.10">
    <property type="entry name" value="Naphthalene 1,2-dioxygenase Alpha Subunit, Chain A, domain 1"/>
    <property type="match status" value="1"/>
</dbReference>
<dbReference type="InterPro" id="IPR050584">
    <property type="entry name" value="Cholesterol_7-desaturase"/>
</dbReference>